<name>A0A0P7DA32_9GAMM</name>
<dbReference type="AlphaFoldDB" id="A0A0P7DA32"/>
<evidence type="ECO:0000313" key="2">
    <source>
        <dbReference type="EMBL" id="MEJ6497081.1"/>
    </source>
</evidence>
<dbReference type="OrthoDB" id="6295822at2"/>
<dbReference type="EMBL" id="JAQPZS010000013">
    <property type="protein sequence ID" value="MEJ6497081.1"/>
    <property type="molecule type" value="Genomic_DNA"/>
</dbReference>
<dbReference type="Proteomes" id="UP001377972">
    <property type="component" value="Unassembled WGS sequence"/>
</dbReference>
<evidence type="ECO:0000313" key="1">
    <source>
        <dbReference type="EMBL" id="KPM85498.1"/>
    </source>
</evidence>
<comment type="caution">
    <text evidence="1">The sequence shown here is derived from an EMBL/GenBank/DDBJ whole genome shotgun (WGS) entry which is preliminary data.</text>
</comment>
<accession>A0A0P7DA32</accession>
<evidence type="ECO:0000313" key="4">
    <source>
        <dbReference type="Proteomes" id="UP001377972"/>
    </source>
</evidence>
<dbReference type="EMBL" id="LJTC01000001">
    <property type="protein sequence ID" value="KPM85498.1"/>
    <property type="molecule type" value="Genomic_DNA"/>
</dbReference>
<dbReference type="PATRIC" id="fig|570156.3.peg.308"/>
<evidence type="ECO:0000313" key="3">
    <source>
        <dbReference type="Proteomes" id="UP000050378"/>
    </source>
</evidence>
<proteinExistence type="predicted"/>
<reference evidence="1 3" key="1">
    <citation type="submission" date="2015-09" db="EMBL/GenBank/DDBJ databases">
        <title>Draft Genome Sequence of Pseudoalteromonas lipolytica UCD-48B.</title>
        <authorList>
            <person name="Krusor M."/>
            <person name="Coil D.A."/>
            <person name="Lang J.M."/>
            <person name="Eisen J.A."/>
            <person name="Alexiev A."/>
        </authorList>
    </citation>
    <scope>NUCLEOTIDE SEQUENCE [LARGE SCALE GENOMIC DNA]</scope>
    <source>
        <strain evidence="1 3">UCD-48B</strain>
    </source>
</reference>
<keyword evidence="4" id="KW-1185">Reference proteome</keyword>
<gene>
    <name evidence="1" type="ORF">AOG27_01535</name>
    <name evidence="2" type="ORF">PQI24_13640</name>
</gene>
<dbReference type="Proteomes" id="UP000050378">
    <property type="component" value="Unassembled WGS sequence"/>
</dbReference>
<reference evidence="2 4" key="2">
    <citation type="submission" date="2023-01" db="EMBL/GenBank/DDBJ databases">
        <title>Trichodesmium-associated heterotrophic epibiont bacteria.</title>
        <authorList>
            <person name="Cleveland C.S."/>
            <person name="Webb E.A."/>
        </authorList>
    </citation>
    <scope>NUCLEOTIDE SEQUENCE [LARGE SCALE GENOMIC DNA]</scope>
    <source>
        <strain evidence="2 4">USCH2</strain>
    </source>
</reference>
<organism evidence="1 3">
    <name type="scientific">Pseudoalteromonas lipolytica</name>
    <dbReference type="NCBI Taxonomy" id="570156"/>
    <lineage>
        <taxon>Bacteria</taxon>
        <taxon>Pseudomonadati</taxon>
        <taxon>Pseudomonadota</taxon>
        <taxon>Gammaproteobacteria</taxon>
        <taxon>Alteromonadales</taxon>
        <taxon>Pseudoalteromonadaceae</taxon>
        <taxon>Pseudoalteromonas</taxon>
    </lineage>
</organism>
<dbReference type="RefSeq" id="WP_054551252.1">
    <property type="nucleotide sequence ID" value="NZ_JAQPZS010000013.1"/>
</dbReference>
<protein>
    <submittedName>
        <fullName evidence="1">Uncharacterized protein</fullName>
    </submittedName>
</protein>
<sequence>MTKKPSQSSVETTPSEHQREAFYRACIAEFQQLGYQDQYLAELTDELIPLTGLEPLSDKEKTTKG</sequence>